<dbReference type="GO" id="GO:0005762">
    <property type="term" value="C:mitochondrial large ribosomal subunit"/>
    <property type="evidence" value="ECO:0007669"/>
    <property type="project" value="TreeGrafter"/>
</dbReference>
<dbReference type="PANTHER" id="PTHR13477">
    <property type="entry name" value="MITOCHONDRIAL 39S RIBOSOMAL PROTEIN L49"/>
    <property type="match status" value="1"/>
</dbReference>
<evidence type="ECO:0000313" key="8">
    <source>
        <dbReference type="EMBL" id="CAE2290965.1"/>
    </source>
</evidence>
<evidence type="ECO:0000256" key="7">
    <source>
        <dbReference type="SAM" id="MobiDB-lite"/>
    </source>
</evidence>
<proteinExistence type="inferred from homology"/>
<evidence type="ECO:0000256" key="3">
    <source>
        <dbReference type="ARBA" id="ARBA00022980"/>
    </source>
</evidence>
<dbReference type="Gene3D" id="3.30.780.10">
    <property type="entry name" value="SUI1-like domain"/>
    <property type="match status" value="1"/>
</dbReference>
<sequence length="215" mass="23914">MASILRTAARPCAASSFAGRLPSLLSSGRPLTPIHVGGLPGIDADGSIDRDLQQQRRQRHSQTQVKRLMKKHPARLRVMERKGLEPKRLPLPERQYPPVFTTRNILSNGWSAPPSEEDDFVMPDYPFKVSRTKGKPNGVAGFLPVYSKIGKHGTKHTTTIRKISGDHDAFVRELRAVLELPEGTDDPVRVRTGGNVEINGNRVKDVKKWLAELGF</sequence>
<reference evidence="8" key="1">
    <citation type="submission" date="2021-01" db="EMBL/GenBank/DDBJ databases">
        <authorList>
            <person name="Corre E."/>
            <person name="Pelletier E."/>
            <person name="Niang G."/>
            <person name="Scheremetjew M."/>
            <person name="Finn R."/>
            <person name="Kale V."/>
            <person name="Holt S."/>
            <person name="Cochrane G."/>
            <person name="Meng A."/>
            <person name="Brown T."/>
            <person name="Cohen L."/>
        </authorList>
    </citation>
    <scope>NUCLEOTIDE SEQUENCE</scope>
    <source>
        <strain evidence="8">Isolate 1302-5</strain>
    </source>
</reference>
<dbReference type="Pfam" id="PF05046">
    <property type="entry name" value="Img2"/>
    <property type="match status" value="1"/>
</dbReference>
<evidence type="ECO:0000256" key="2">
    <source>
        <dbReference type="ARBA" id="ARBA00005677"/>
    </source>
</evidence>
<evidence type="ECO:0000256" key="5">
    <source>
        <dbReference type="ARBA" id="ARBA00023274"/>
    </source>
</evidence>
<evidence type="ECO:0000256" key="4">
    <source>
        <dbReference type="ARBA" id="ARBA00023128"/>
    </source>
</evidence>
<dbReference type="AlphaFoldDB" id="A0A7S4KCU0"/>
<dbReference type="GO" id="GO:0003735">
    <property type="term" value="F:structural constituent of ribosome"/>
    <property type="evidence" value="ECO:0007669"/>
    <property type="project" value="InterPro"/>
</dbReference>
<keyword evidence="3" id="KW-0689">Ribosomal protein</keyword>
<name>A0A7S4KCU0_9STRA</name>
<keyword evidence="4" id="KW-0496">Mitochondrion</keyword>
<comment type="similarity">
    <text evidence="2">Belongs to the mitochondrion-specific ribosomal protein mL49 family.</text>
</comment>
<dbReference type="InterPro" id="IPR007740">
    <property type="entry name" value="Ribosomal_mL49"/>
</dbReference>
<dbReference type="EMBL" id="HBKQ01063252">
    <property type="protein sequence ID" value="CAE2290965.1"/>
    <property type="molecule type" value="Transcribed_RNA"/>
</dbReference>
<dbReference type="PANTHER" id="PTHR13477:SF0">
    <property type="entry name" value="LARGE RIBOSOMAL SUBUNIT PROTEIN ML49"/>
    <property type="match status" value="1"/>
</dbReference>
<keyword evidence="5" id="KW-0687">Ribonucleoprotein</keyword>
<protein>
    <recommendedName>
        <fullName evidence="6">Large ribosomal subunit protein mL49</fullName>
    </recommendedName>
</protein>
<accession>A0A7S4KCU0</accession>
<dbReference type="GO" id="GO:0006412">
    <property type="term" value="P:translation"/>
    <property type="evidence" value="ECO:0007669"/>
    <property type="project" value="InterPro"/>
</dbReference>
<gene>
    <name evidence="8" type="ORF">OAUR00152_LOCUS43164</name>
</gene>
<evidence type="ECO:0000256" key="6">
    <source>
        <dbReference type="ARBA" id="ARBA00035191"/>
    </source>
</evidence>
<evidence type="ECO:0000256" key="1">
    <source>
        <dbReference type="ARBA" id="ARBA00004173"/>
    </source>
</evidence>
<comment type="subcellular location">
    <subcellularLocation>
        <location evidence="1">Mitochondrion</location>
    </subcellularLocation>
</comment>
<feature type="region of interest" description="Disordered" evidence="7">
    <location>
        <begin position="45"/>
        <end position="64"/>
    </location>
</feature>
<organism evidence="8">
    <name type="scientific">Odontella aurita</name>
    <dbReference type="NCBI Taxonomy" id="265563"/>
    <lineage>
        <taxon>Eukaryota</taxon>
        <taxon>Sar</taxon>
        <taxon>Stramenopiles</taxon>
        <taxon>Ochrophyta</taxon>
        <taxon>Bacillariophyta</taxon>
        <taxon>Mediophyceae</taxon>
        <taxon>Biddulphiophycidae</taxon>
        <taxon>Eupodiscales</taxon>
        <taxon>Odontellaceae</taxon>
        <taxon>Odontella</taxon>
    </lineage>
</organism>